<feature type="transmembrane region" description="Helical" evidence="9">
    <location>
        <begin position="717"/>
        <end position="744"/>
    </location>
</feature>
<dbReference type="PANTHER" id="PTHR24223">
    <property type="entry name" value="ATP-BINDING CASSETTE SUB-FAMILY C"/>
    <property type="match status" value="1"/>
</dbReference>
<evidence type="ECO:0000256" key="9">
    <source>
        <dbReference type="SAM" id="Phobius"/>
    </source>
</evidence>
<feature type="transmembrane region" description="Helical" evidence="9">
    <location>
        <begin position="60"/>
        <end position="81"/>
    </location>
</feature>
<evidence type="ECO:0000256" key="6">
    <source>
        <dbReference type="ARBA" id="ARBA00022840"/>
    </source>
</evidence>
<evidence type="ECO:0000256" key="2">
    <source>
        <dbReference type="ARBA" id="ARBA00009726"/>
    </source>
</evidence>
<dbReference type="PROSITE" id="PS00211">
    <property type="entry name" value="ABC_TRANSPORTER_1"/>
    <property type="match status" value="1"/>
</dbReference>
<evidence type="ECO:0000256" key="7">
    <source>
        <dbReference type="ARBA" id="ARBA00022989"/>
    </source>
</evidence>
<evidence type="ECO:0000256" key="3">
    <source>
        <dbReference type="ARBA" id="ARBA00022448"/>
    </source>
</evidence>
<reference evidence="12" key="1">
    <citation type="submission" date="2020-11" db="EMBL/GenBank/DDBJ databases">
        <authorList>
            <person name="Tran Van P."/>
        </authorList>
    </citation>
    <scope>NUCLEOTIDE SEQUENCE</scope>
</reference>
<keyword evidence="13" id="KW-1185">Reference proteome</keyword>
<dbReference type="Pfam" id="PF00664">
    <property type="entry name" value="ABC_membrane"/>
    <property type="match status" value="2"/>
</dbReference>
<feature type="transmembrane region" description="Helical" evidence="9">
    <location>
        <begin position="34"/>
        <end position="53"/>
    </location>
</feature>
<keyword evidence="6" id="KW-0067">ATP-binding</keyword>
<evidence type="ECO:0000256" key="8">
    <source>
        <dbReference type="ARBA" id="ARBA00023136"/>
    </source>
</evidence>
<evidence type="ECO:0000256" key="4">
    <source>
        <dbReference type="ARBA" id="ARBA00022692"/>
    </source>
</evidence>
<feature type="transmembrane region" description="Helical" evidence="9">
    <location>
        <begin position="153"/>
        <end position="181"/>
    </location>
</feature>
<comment type="subcellular location">
    <subcellularLocation>
        <location evidence="1">Membrane</location>
        <topology evidence="1">Multi-pass membrane protein</topology>
    </subcellularLocation>
</comment>
<keyword evidence="3" id="KW-0813">Transport</keyword>
<dbReference type="InterPro" id="IPR011527">
    <property type="entry name" value="ABC1_TM_dom"/>
</dbReference>
<dbReference type="InterPro" id="IPR036640">
    <property type="entry name" value="ABC1_TM_sf"/>
</dbReference>
<dbReference type="GO" id="GO:0016887">
    <property type="term" value="F:ATP hydrolysis activity"/>
    <property type="evidence" value="ECO:0007669"/>
    <property type="project" value="InterPro"/>
</dbReference>
<evidence type="ECO:0000313" key="13">
    <source>
        <dbReference type="Proteomes" id="UP000759131"/>
    </source>
</evidence>
<dbReference type="GO" id="GO:0016020">
    <property type="term" value="C:membrane"/>
    <property type="evidence" value="ECO:0007669"/>
    <property type="project" value="UniProtKB-SubCell"/>
</dbReference>
<dbReference type="Proteomes" id="UP000759131">
    <property type="component" value="Unassembled WGS sequence"/>
</dbReference>
<dbReference type="SMART" id="SM00382">
    <property type="entry name" value="AAA"/>
    <property type="match status" value="2"/>
</dbReference>
<dbReference type="EMBL" id="CAJPIZ010003106">
    <property type="protein sequence ID" value="CAG2105922.1"/>
    <property type="molecule type" value="Genomic_DNA"/>
</dbReference>
<dbReference type="AlphaFoldDB" id="A0A7R9PYH7"/>
<gene>
    <name evidence="12" type="ORF">OSB1V03_LOCUS5926</name>
</gene>
<feature type="domain" description="ABC transporter" evidence="10">
    <location>
        <begin position="258"/>
        <end position="525"/>
    </location>
</feature>
<feature type="transmembrane region" description="Helical" evidence="9">
    <location>
        <begin position="543"/>
        <end position="567"/>
    </location>
</feature>
<dbReference type="Pfam" id="PF00005">
    <property type="entry name" value="ABC_tran"/>
    <property type="match status" value="2"/>
</dbReference>
<dbReference type="CDD" id="cd03250">
    <property type="entry name" value="ABCC_MRP_domain1"/>
    <property type="match status" value="1"/>
</dbReference>
<name>A0A7R9PYH7_9ACAR</name>
<dbReference type="InterPro" id="IPR050173">
    <property type="entry name" value="ABC_transporter_C-like"/>
</dbReference>
<feature type="domain" description="ABC transmembrane type-1" evidence="11">
    <location>
        <begin position="556"/>
        <end position="869"/>
    </location>
</feature>
<accession>A0A7R9PYH7</accession>
<keyword evidence="8 9" id="KW-0472">Membrane</keyword>
<dbReference type="InterPro" id="IPR027417">
    <property type="entry name" value="P-loop_NTPase"/>
</dbReference>
<dbReference type="SUPFAM" id="SSF90123">
    <property type="entry name" value="ABC transporter transmembrane region"/>
    <property type="match status" value="3"/>
</dbReference>
<evidence type="ECO:0000256" key="1">
    <source>
        <dbReference type="ARBA" id="ARBA00004141"/>
    </source>
</evidence>
<feature type="domain" description="ABC transmembrane type-1" evidence="11">
    <location>
        <begin position="1"/>
        <end position="184"/>
    </location>
</feature>
<comment type="similarity">
    <text evidence="2">Belongs to the ABC transporter superfamily. ABCC family. Conjugate transporter (TC 3.A.1.208) subfamily.</text>
</comment>
<keyword evidence="7 9" id="KW-1133">Transmembrane helix</keyword>
<dbReference type="GO" id="GO:0005524">
    <property type="term" value="F:ATP binding"/>
    <property type="evidence" value="ECO:0007669"/>
    <property type="project" value="UniProtKB-KW"/>
</dbReference>
<feature type="non-terminal residue" evidence="12">
    <location>
        <position position="1169"/>
    </location>
</feature>
<proteinExistence type="inferred from homology"/>
<dbReference type="InterPro" id="IPR017871">
    <property type="entry name" value="ABC_transporter-like_CS"/>
</dbReference>
<dbReference type="SUPFAM" id="SSF52540">
    <property type="entry name" value="P-loop containing nucleoside triphosphate hydrolases"/>
    <property type="match status" value="2"/>
</dbReference>
<dbReference type="OrthoDB" id="6510208at2759"/>
<dbReference type="CDD" id="cd03244">
    <property type="entry name" value="ABCC_MRP_domain2"/>
    <property type="match status" value="1"/>
</dbReference>
<dbReference type="InterPro" id="IPR003439">
    <property type="entry name" value="ABC_transporter-like_ATP-bd"/>
</dbReference>
<evidence type="ECO:0000256" key="5">
    <source>
        <dbReference type="ARBA" id="ARBA00022741"/>
    </source>
</evidence>
<dbReference type="GO" id="GO:0140359">
    <property type="term" value="F:ABC-type transporter activity"/>
    <property type="evidence" value="ECO:0007669"/>
    <property type="project" value="InterPro"/>
</dbReference>
<dbReference type="FunFam" id="3.40.50.300:FF:000163">
    <property type="entry name" value="Multidrug resistance-associated protein member 4"/>
    <property type="match status" value="1"/>
</dbReference>
<dbReference type="InterPro" id="IPR003593">
    <property type="entry name" value="AAA+_ATPase"/>
</dbReference>
<dbReference type="PANTHER" id="PTHR24223:SF456">
    <property type="entry name" value="MULTIDRUG RESISTANCE-ASSOCIATED PROTEIN LETHAL(2)03659"/>
    <property type="match status" value="1"/>
</dbReference>
<evidence type="ECO:0000259" key="10">
    <source>
        <dbReference type="PROSITE" id="PS50893"/>
    </source>
</evidence>
<keyword evidence="4 9" id="KW-0812">Transmembrane</keyword>
<dbReference type="Gene3D" id="3.40.50.300">
    <property type="entry name" value="P-loop containing nucleotide triphosphate hydrolases"/>
    <property type="match status" value="3"/>
</dbReference>
<evidence type="ECO:0000259" key="11">
    <source>
        <dbReference type="PROSITE" id="PS50929"/>
    </source>
</evidence>
<keyword evidence="5" id="KW-0547">Nucleotide-binding</keyword>
<feature type="transmembrane region" description="Helical" evidence="9">
    <location>
        <begin position="604"/>
        <end position="629"/>
    </location>
</feature>
<evidence type="ECO:0000313" key="12">
    <source>
        <dbReference type="EMBL" id="CAD7625492.1"/>
    </source>
</evidence>
<dbReference type="PROSITE" id="PS50929">
    <property type="entry name" value="ABC_TM1F"/>
    <property type="match status" value="2"/>
</dbReference>
<dbReference type="EMBL" id="OC857681">
    <property type="protein sequence ID" value="CAD7625492.1"/>
    <property type="molecule type" value="Genomic_DNA"/>
</dbReference>
<protein>
    <submittedName>
        <fullName evidence="12">Uncharacterized protein</fullName>
    </submittedName>
</protein>
<dbReference type="PROSITE" id="PS50893">
    <property type="entry name" value="ABC_TRANSPORTER_2"/>
    <property type="match status" value="2"/>
</dbReference>
<sequence length="1169" mass="130449">ALRVSSAALRTTTTGTIVNLLSSDVYRFDVALNYVHFLVTGPIQTLVVIGLLWMQLGVSCLAGIAYMVVYIPFQLFMGSYFKRFRSLSLKLTDNRLKLMNEIIPAMRVIKMYVWEKPFGRLIELSRVREIRVFQKTAVLKSINLSLYFTSSKIMTFLSIIVFISIGGELTVENVFVSIVLINHLRTIMTLNFPNAISFGAETLISVQRIEDFLLLDEYTPKPIEYSTENITNNYNETKESIYLEIVEENKTNISVNNISSEIVSKEGNVSHILNDISFDVKPGELTVIIGSVGSGKTAVLMAILNELKTNRGSVSVSGRLGYSSQESWIFRGTVKENILFVQTSGSGSVSVSGRLGYSSQESWIFRGTVKENILFGKAFDERKYKQVVHVCALEEDLKQLPFGDQTVVGERGVTLSGGQRARISLARTVYSGPDCYLLDDPLSAVDPSVAKHIFEKCIDLIKFAGDLEIRREEDLSKHHSESVSRLSLRRQSSVASLLSSCLSVDEIIPEEEVNAVTKDADEEYSDDKHKSGKTSSSRIYWTYLRAGAGVLLLPTLLISNVLTQALYTGSDYWLSEWTNYYQNRALNETNVKSWMILDTEVDNIYVFSSLVVVVFVLSVIRTVTFFTVCMRSSVTLHNRLLESVIRAPIAFFDKYPIGMILNRVSRDLESVIRAPIAFFDKYPIGMILNRVSRDLGIIDDLLPSNAFDSIQILMDCFAILVLCILVDYWTVVPTLVLLVLLIIVRQFTLGTIRTLKRVEGTARSPTLSHLASTLNGLTTIRSFGAEKDFSAKFDSLQDRHSNTYFMFMTSTRWFGIVLDQLCLVYAISITITHVSGDLSAESASAIGLTLSQAFQLTTNFQWGIRQSAEVETQMTSVERVDELRRIDREFESEVKPPKDWPSKGQIVMKDVSLHYEGSDSLVLHNINLEIKGGETVGIVGRTGAGKSSIITTLFRMTAPSGVIEIDGIDTSAISLSYLRQNISIIPQEPILFTETVRKNLDPFGDCPDDRIWEVLAKVQLQSTIAAFPHKLDQIVSESGGSFCVGQKQLICLARAILRDNKILVLDEATANVDPRTDALIQSVIRNEFSSCTVLTIAHRLHTIIDYDKVLVLDAGVVAQFGSPLHLINDSDGIFAQMIETTGKDMEQSLRQTALKASIKKQNQIIDDST</sequence>
<dbReference type="Gene3D" id="1.20.1560.10">
    <property type="entry name" value="ABC transporter type 1, transmembrane domain"/>
    <property type="match status" value="3"/>
</dbReference>
<feature type="domain" description="ABC transporter" evidence="10">
    <location>
        <begin position="906"/>
        <end position="1139"/>
    </location>
</feature>
<organism evidence="12">
    <name type="scientific">Medioppia subpectinata</name>
    <dbReference type="NCBI Taxonomy" id="1979941"/>
    <lineage>
        <taxon>Eukaryota</taxon>
        <taxon>Metazoa</taxon>
        <taxon>Ecdysozoa</taxon>
        <taxon>Arthropoda</taxon>
        <taxon>Chelicerata</taxon>
        <taxon>Arachnida</taxon>
        <taxon>Acari</taxon>
        <taxon>Acariformes</taxon>
        <taxon>Sarcoptiformes</taxon>
        <taxon>Oribatida</taxon>
        <taxon>Brachypylina</taxon>
        <taxon>Oppioidea</taxon>
        <taxon>Oppiidae</taxon>
        <taxon>Medioppia</taxon>
    </lineage>
</organism>